<protein>
    <submittedName>
        <fullName evidence="2">Uncharacterized protein</fullName>
    </submittedName>
</protein>
<accession>A0A426YAS8</accession>
<dbReference type="Proteomes" id="UP000287651">
    <property type="component" value="Unassembled WGS sequence"/>
</dbReference>
<sequence>MQYSGKEGEREREREESHSFLHAETGVAGVLGRKAELVHHPFGLGAFACASFVVDEGLLEADAVAGGGTDRPVDTGGLPESGSSDPVRPYAVPVLPTPQAKEVPFLLSSRYDLCKLTTGSIMISSLLASTLKTNAFVFLMIHELN</sequence>
<feature type="region of interest" description="Disordered" evidence="1">
    <location>
        <begin position="64"/>
        <end position="90"/>
    </location>
</feature>
<evidence type="ECO:0000313" key="2">
    <source>
        <dbReference type="EMBL" id="RRT48841.1"/>
    </source>
</evidence>
<name>A0A426YAS8_ENSVE</name>
<proteinExistence type="predicted"/>
<organism evidence="2 3">
    <name type="scientific">Ensete ventricosum</name>
    <name type="common">Abyssinian banana</name>
    <name type="synonym">Musa ensete</name>
    <dbReference type="NCBI Taxonomy" id="4639"/>
    <lineage>
        <taxon>Eukaryota</taxon>
        <taxon>Viridiplantae</taxon>
        <taxon>Streptophyta</taxon>
        <taxon>Embryophyta</taxon>
        <taxon>Tracheophyta</taxon>
        <taxon>Spermatophyta</taxon>
        <taxon>Magnoliopsida</taxon>
        <taxon>Liliopsida</taxon>
        <taxon>Zingiberales</taxon>
        <taxon>Musaceae</taxon>
        <taxon>Ensete</taxon>
    </lineage>
</organism>
<evidence type="ECO:0000313" key="3">
    <source>
        <dbReference type="Proteomes" id="UP000287651"/>
    </source>
</evidence>
<feature type="region of interest" description="Disordered" evidence="1">
    <location>
        <begin position="1"/>
        <end position="20"/>
    </location>
</feature>
<comment type="caution">
    <text evidence="2">The sequence shown here is derived from an EMBL/GenBank/DDBJ whole genome shotgun (WGS) entry which is preliminary data.</text>
</comment>
<reference evidence="2 3" key="1">
    <citation type="journal article" date="2014" name="Agronomy (Basel)">
        <title>A Draft Genome Sequence for Ensete ventricosum, the Drought-Tolerant Tree Against Hunger.</title>
        <authorList>
            <person name="Harrison J."/>
            <person name="Moore K.A."/>
            <person name="Paszkiewicz K."/>
            <person name="Jones T."/>
            <person name="Grant M."/>
            <person name="Ambacheew D."/>
            <person name="Muzemil S."/>
            <person name="Studholme D.J."/>
        </authorList>
    </citation>
    <scope>NUCLEOTIDE SEQUENCE [LARGE SCALE GENOMIC DNA]</scope>
</reference>
<dbReference type="AlphaFoldDB" id="A0A426YAS8"/>
<evidence type="ECO:0000256" key="1">
    <source>
        <dbReference type="SAM" id="MobiDB-lite"/>
    </source>
</evidence>
<gene>
    <name evidence="2" type="ORF">B296_00040317</name>
</gene>
<dbReference type="EMBL" id="AMZH03013698">
    <property type="protein sequence ID" value="RRT48841.1"/>
    <property type="molecule type" value="Genomic_DNA"/>
</dbReference>